<keyword evidence="3" id="KW-0012">Acyltransferase</keyword>
<dbReference type="InterPro" id="IPR023213">
    <property type="entry name" value="CAT-like_dom_sf"/>
</dbReference>
<comment type="cofactor">
    <cofactor evidence="1">
        <name>(R)-lipoate</name>
        <dbReference type="ChEBI" id="CHEBI:83088"/>
    </cofactor>
</comment>
<evidence type="ECO:0000313" key="5">
    <source>
        <dbReference type="EMBL" id="MBZ5750620.1"/>
    </source>
</evidence>
<reference evidence="5" key="1">
    <citation type="submission" date="2024-05" db="EMBL/GenBank/DDBJ databases">
        <title>Metabacillus sp. nov., isolated from the rhizosphere soil of tomato plants.</title>
        <authorList>
            <person name="Ma R."/>
        </authorList>
    </citation>
    <scope>NUCLEOTIDE SEQUENCE</scope>
    <source>
        <strain evidence="5">DBTR6</strain>
    </source>
</reference>
<sequence>MSNEILHFPKQRKHTYHFLDHAKEFSPVYLSIDVDFYNIQKVRKNLVTEKKIKISYIAFIIKGISEVLRKYPKANSAVKGSLFPKIAFYEDIIAKFTLDKTIDNERVVLAGKVINSDHKSLEEIQEDLEYYKNSTFQEVDEFQPIQKLHSLPTWLGNMIYKKTVGDLKKRHTIQGTFTITSLGHRPIKHFYPITSATLCFGIGAIEEKTKVINNTIEIRPIMPICLTFDHRAIDGALAADILTGIKNQLENWGN</sequence>
<evidence type="ECO:0000259" key="4">
    <source>
        <dbReference type="Pfam" id="PF00198"/>
    </source>
</evidence>
<dbReference type="Proteomes" id="UP001165287">
    <property type="component" value="Unassembled WGS sequence"/>
</dbReference>
<proteinExistence type="predicted"/>
<dbReference type="SUPFAM" id="SSF52777">
    <property type="entry name" value="CoA-dependent acyltransferases"/>
    <property type="match status" value="1"/>
</dbReference>
<dbReference type="InterPro" id="IPR001078">
    <property type="entry name" value="2-oxoacid_DH_actylTfrase"/>
</dbReference>
<comment type="caution">
    <text evidence="5">The sequence shown here is derived from an EMBL/GenBank/DDBJ whole genome shotgun (WGS) entry which is preliminary data.</text>
</comment>
<keyword evidence="6" id="KW-1185">Reference proteome</keyword>
<dbReference type="PANTHER" id="PTHR43178:SF5">
    <property type="entry name" value="LIPOAMIDE ACYLTRANSFERASE COMPONENT OF BRANCHED-CHAIN ALPHA-KETO ACID DEHYDROGENASE COMPLEX, MITOCHONDRIAL"/>
    <property type="match status" value="1"/>
</dbReference>
<dbReference type="PANTHER" id="PTHR43178">
    <property type="entry name" value="DIHYDROLIPOAMIDE ACETYLTRANSFERASE COMPONENT OF PYRUVATE DEHYDROGENASE COMPLEX"/>
    <property type="match status" value="1"/>
</dbReference>
<feature type="domain" description="2-oxoacid dehydrogenase acyltransferase catalytic" evidence="4">
    <location>
        <begin position="162"/>
        <end position="252"/>
    </location>
</feature>
<evidence type="ECO:0000256" key="2">
    <source>
        <dbReference type="ARBA" id="ARBA00022679"/>
    </source>
</evidence>
<keyword evidence="2" id="KW-0808">Transferase</keyword>
<evidence type="ECO:0000313" key="6">
    <source>
        <dbReference type="Proteomes" id="UP001165287"/>
    </source>
</evidence>
<gene>
    <name evidence="5" type="ORF">K9V48_10240</name>
</gene>
<protein>
    <submittedName>
        <fullName evidence="5">2-oxo acid dehydrogenase subunit E2</fullName>
    </submittedName>
</protein>
<evidence type="ECO:0000256" key="3">
    <source>
        <dbReference type="ARBA" id="ARBA00023315"/>
    </source>
</evidence>
<accession>A0ABS7UQN7</accession>
<organism evidence="5 6">
    <name type="scientific">Metabacillus rhizolycopersici</name>
    <dbReference type="NCBI Taxonomy" id="2875709"/>
    <lineage>
        <taxon>Bacteria</taxon>
        <taxon>Bacillati</taxon>
        <taxon>Bacillota</taxon>
        <taxon>Bacilli</taxon>
        <taxon>Bacillales</taxon>
        <taxon>Bacillaceae</taxon>
        <taxon>Metabacillus</taxon>
    </lineage>
</organism>
<dbReference type="Gene3D" id="3.30.559.10">
    <property type="entry name" value="Chloramphenicol acetyltransferase-like domain"/>
    <property type="match status" value="1"/>
</dbReference>
<name>A0ABS7UQN7_9BACI</name>
<dbReference type="EMBL" id="JAIQUM010000017">
    <property type="protein sequence ID" value="MBZ5750620.1"/>
    <property type="molecule type" value="Genomic_DNA"/>
</dbReference>
<feature type="domain" description="2-oxoacid dehydrogenase acyltransferase catalytic" evidence="4">
    <location>
        <begin position="10"/>
        <end position="129"/>
    </location>
</feature>
<dbReference type="Pfam" id="PF00198">
    <property type="entry name" value="2-oxoacid_dh"/>
    <property type="match status" value="2"/>
</dbReference>
<dbReference type="RefSeq" id="WP_224138895.1">
    <property type="nucleotide sequence ID" value="NZ_JAIQUM010000017.1"/>
</dbReference>
<dbReference type="InterPro" id="IPR050743">
    <property type="entry name" value="2-oxoacid_DH_E2_comp"/>
</dbReference>
<evidence type="ECO:0000256" key="1">
    <source>
        <dbReference type="ARBA" id="ARBA00001938"/>
    </source>
</evidence>